<reference evidence="2 3" key="1">
    <citation type="submission" date="2024-01" db="EMBL/GenBank/DDBJ databases">
        <title>The complete chloroplast genome sequence of Lithospermum erythrorhizon: insights into the phylogenetic relationship among Boraginaceae species and the maternal lineages of purple gromwells.</title>
        <authorList>
            <person name="Okada T."/>
            <person name="Watanabe K."/>
        </authorList>
    </citation>
    <scope>NUCLEOTIDE SEQUENCE [LARGE SCALE GENOMIC DNA]</scope>
</reference>
<accession>A0AAV3QAP7</accession>
<proteinExistence type="predicted"/>
<dbReference type="AlphaFoldDB" id="A0AAV3QAP7"/>
<protein>
    <submittedName>
        <fullName evidence="2">Uncharacterized protein</fullName>
    </submittedName>
</protein>
<gene>
    <name evidence="2" type="ORF">LIER_17079</name>
</gene>
<feature type="region of interest" description="Disordered" evidence="1">
    <location>
        <begin position="9"/>
        <end position="35"/>
    </location>
</feature>
<name>A0AAV3QAP7_LITER</name>
<keyword evidence="3" id="KW-1185">Reference proteome</keyword>
<feature type="compositionally biased region" description="Polar residues" evidence="1">
    <location>
        <begin position="15"/>
        <end position="35"/>
    </location>
</feature>
<evidence type="ECO:0000256" key="1">
    <source>
        <dbReference type="SAM" id="MobiDB-lite"/>
    </source>
</evidence>
<comment type="caution">
    <text evidence="2">The sequence shown here is derived from an EMBL/GenBank/DDBJ whole genome shotgun (WGS) entry which is preliminary data.</text>
</comment>
<dbReference type="Proteomes" id="UP001454036">
    <property type="component" value="Unassembled WGS sequence"/>
</dbReference>
<organism evidence="2 3">
    <name type="scientific">Lithospermum erythrorhizon</name>
    <name type="common">Purple gromwell</name>
    <name type="synonym">Lithospermum officinale var. erythrorhizon</name>
    <dbReference type="NCBI Taxonomy" id="34254"/>
    <lineage>
        <taxon>Eukaryota</taxon>
        <taxon>Viridiplantae</taxon>
        <taxon>Streptophyta</taxon>
        <taxon>Embryophyta</taxon>
        <taxon>Tracheophyta</taxon>
        <taxon>Spermatophyta</taxon>
        <taxon>Magnoliopsida</taxon>
        <taxon>eudicotyledons</taxon>
        <taxon>Gunneridae</taxon>
        <taxon>Pentapetalae</taxon>
        <taxon>asterids</taxon>
        <taxon>lamiids</taxon>
        <taxon>Boraginales</taxon>
        <taxon>Boraginaceae</taxon>
        <taxon>Boraginoideae</taxon>
        <taxon>Lithospermeae</taxon>
        <taxon>Lithospermum</taxon>
    </lineage>
</organism>
<dbReference type="EMBL" id="BAABME010003915">
    <property type="protein sequence ID" value="GAA0160545.1"/>
    <property type="molecule type" value="Genomic_DNA"/>
</dbReference>
<evidence type="ECO:0000313" key="3">
    <source>
        <dbReference type="Proteomes" id="UP001454036"/>
    </source>
</evidence>
<evidence type="ECO:0000313" key="2">
    <source>
        <dbReference type="EMBL" id="GAA0160545.1"/>
    </source>
</evidence>
<sequence>MYRIAKNYKLEGSGEETSSLTATQRKEGTSSSASSNLACTTRMVLSRAREKCLKSRSRPVSVLCTNSPRPSVVRIPSKVASVTCA</sequence>